<dbReference type="Proteomes" id="UP001139505">
    <property type="component" value="Unassembled WGS sequence"/>
</dbReference>
<dbReference type="Gene3D" id="1.10.10.850">
    <property type="match status" value="1"/>
</dbReference>
<dbReference type="InterPro" id="IPR040442">
    <property type="entry name" value="Pyrv_kinase-like_dom_sf"/>
</dbReference>
<keyword evidence="10" id="KW-1185">Reference proteome</keyword>
<evidence type="ECO:0000256" key="7">
    <source>
        <dbReference type="ARBA" id="ARBA00031921"/>
    </source>
</evidence>
<evidence type="ECO:0000313" key="11">
    <source>
        <dbReference type="Proteomes" id="UP001139505"/>
    </source>
</evidence>
<dbReference type="InterPro" id="IPR018523">
    <property type="entry name" value="Isocitrate_lyase_ph_CS"/>
</dbReference>
<evidence type="ECO:0000313" key="10">
    <source>
        <dbReference type="Proteomes" id="UP000245060"/>
    </source>
</evidence>
<dbReference type="PANTHER" id="PTHR21631:SF3">
    <property type="entry name" value="BIFUNCTIONAL GLYOXYLATE CYCLE PROTEIN"/>
    <property type="match status" value="1"/>
</dbReference>
<reference evidence="8" key="1">
    <citation type="journal article" date="2018" name="Genome Announc.">
        <title>Draft Genome Sequence of Mycobacterium montefiorense Isolated from Japanese Black Salamander (Hynobius nigrescens).</title>
        <authorList>
            <person name="Fukano H."/>
            <person name="Yoshida M."/>
            <person name="Shimizu A."/>
            <person name="Iwao H."/>
            <person name="Katayama Y."/>
            <person name="Omatsu T."/>
            <person name="Mizutani T."/>
            <person name="Kurata O."/>
            <person name="Wada S."/>
            <person name="Hoshino Y."/>
        </authorList>
    </citation>
    <scope>NUCLEOTIDE SEQUENCE</scope>
    <source>
        <strain evidence="8">BS</strain>
    </source>
</reference>
<dbReference type="CDD" id="cd00377">
    <property type="entry name" value="ICL_PEPM"/>
    <property type="match status" value="1"/>
</dbReference>
<dbReference type="SUPFAM" id="SSF51621">
    <property type="entry name" value="Phosphoenolpyruvate/pyruvate domain"/>
    <property type="match status" value="1"/>
</dbReference>
<dbReference type="GO" id="GO:0019752">
    <property type="term" value="P:carboxylic acid metabolic process"/>
    <property type="evidence" value="ECO:0007669"/>
    <property type="project" value="InterPro"/>
</dbReference>
<dbReference type="PANTHER" id="PTHR21631">
    <property type="entry name" value="ISOCITRATE LYASE/MALATE SYNTHASE"/>
    <property type="match status" value="1"/>
</dbReference>
<dbReference type="AlphaFoldDB" id="A0AA37UNW7"/>
<dbReference type="InterPro" id="IPR039556">
    <property type="entry name" value="ICL/PEPM"/>
</dbReference>
<protein>
    <recommendedName>
        <fullName evidence="3">isocitrate lyase</fullName>
        <ecNumber evidence="3">4.1.3.1</ecNumber>
    </recommendedName>
    <alternativeName>
        <fullName evidence="6">Isocitrase</fullName>
    </alternativeName>
    <alternativeName>
        <fullName evidence="7">Isocitratase</fullName>
    </alternativeName>
</protein>
<gene>
    <name evidence="9" type="primary">aceA_1</name>
    <name evidence="8" type="ORF">MmonteBS_33970</name>
    <name evidence="9" type="ORF">NJB18185_10530</name>
</gene>
<comment type="cofactor">
    <cofactor evidence="1">
        <name>Mg(2+)</name>
        <dbReference type="ChEBI" id="CHEBI:18420"/>
    </cofactor>
</comment>
<comment type="similarity">
    <text evidence="2">Belongs to the isocitrate lyase/PEP mutase superfamily. Isocitrate lyase family.</text>
</comment>
<dbReference type="Pfam" id="PF00463">
    <property type="entry name" value="ICL"/>
    <property type="match status" value="2"/>
</dbReference>
<sequence length="774" mass="86020">MLTEEPKAMAIIDADTEVPAPFEQDLEQQTAATQQYFDDPRFAGIIRLYTARQVVEQRGTIPTDYTVAREAAKAFYPHLRALFAAKKSITTFGPYSPGQAVSMKRMGIEGIYLGGWATSAKGSTTEDPGPDLASYPLSQVPEDAAVLVRALLTADRNQRYQRLQMSEQQRATAKQYDFRPFIIADADTGHGGDPHVRNLIRRFVEVGVPGYHIEDQRPGTKKCGHQGGKVLVPSDEQIKRLNAARFQLDVMGVPGIIVARTDAEAANLIDSNSDERDQAFLLGATNLDIPSYKSCFLALMRRFHELGVKGLNGHLLYALADSEYGIATAWLERQGILGLVSEAVNQWRENGQGSIDDLFDQAESRFVAAWEDDAGLMTYSDAVADVLAFGESEGEPASMSPDEWRQFAVRTSHYAARGKARELGAAPQWSPELARTPEGYYQVRGGIPYAIAKSLAAAPFADILWMETKTADLADAKEFADAIHAEFPDQMLAYNLSPSFNWDTTGMTDEEMKQFPVELGKMGFVFNFITYGGHQIDGVAAEEFATNLRQDGMLALARLQRKMRLVESPYRTPQTLVGGPRSDAALAASSGRTATTKAMGKGSTQHQHLVQTEVPKKLLEEWLALWSEHYQLGERLRVTLRPRRAGSDVLELGIYGSDDDPLANVVVDPIKDRHGRSILQVRDQNTFAEKLRQKRLMTLIHLWLVHRFKADAVYYVTPTEDNLYQTEKMKSHGIFTEVYPEVGEIIVAEVNKPRIAELLTADRVALRKLITKDG</sequence>
<evidence type="ECO:0000256" key="1">
    <source>
        <dbReference type="ARBA" id="ARBA00001946"/>
    </source>
</evidence>
<name>A0AA37UNW7_9MYCO</name>
<evidence type="ECO:0000256" key="2">
    <source>
        <dbReference type="ARBA" id="ARBA00005704"/>
    </source>
</evidence>
<dbReference type="PROSITE" id="PS00161">
    <property type="entry name" value="ISOCITRATE_LYASE"/>
    <property type="match status" value="1"/>
</dbReference>
<evidence type="ECO:0000313" key="8">
    <source>
        <dbReference type="EMBL" id="GBG39025.1"/>
    </source>
</evidence>
<dbReference type="EMBL" id="BFCH01000018">
    <property type="protein sequence ID" value="GBG39025.1"/>
    <property type="molecule type" value="Genomic_DNA"/>
</dbReference>
<dbReference type="InterPro" id="IPR006254">
    <property type="entry name" value="Isocitrate_lyase"/>
</dbReference>
<accession>A0AA37UNW7</accession>
<evidence type="ECO:0000256" key="3">
    <source>
        <dbReference type="ARBA" id="ARBA00012909"/>
    </source>
</evidence>
<evidence type="ECO:0000256" key="6">
    <source>
        <dbReference type="ARBA" id="ARBA00031022"/>
    </source>
</evidence>
<dbReference type="GO" id="GO:0004451">
    <property type="term" value="F:isocitrate lyase activity"/>
    <property type="evidence" value="ECO:0007669"/>
    <property type="project" value="UniProtKB-EC"/>
</dbReference>
<dbReference type="InterPro" id="IPR015813">
    <property type="entry name" value="Pyrv/PenolPyrv_kinase-like_dom"/>
</dbReference>
<dbReference type="EMBL" id="BQYH01000005">
    <property type="protein sequence ID" value="GKU71277.1"/>
    <property type="molecule type" value="Genomic_DNA"/>
</dbReference>
<reference evidence="9" key="3">
    <citation type="journal article" date="2022" name="Microbiol. Resour. Announc.">
        <title>Draft Genome Sequences of Eight Mycobacterium montefiorense Strains Isolated from Salamanders in Captivity.</title>
        <authorList>
            <person name="Komine T."/>
            <person name="Ihara H."/>
            <person name="Fukano H."/>
            <person name="Hoshino Y."/>
            <person name="Kurata O."/>
            <person name="Wada S."/>
        </authorList>
    </citation>
    <scope>NUCLEOTIDE SEQUENCE</scope>
    <source>
        <strain evidence="9">NJB18185</strain>
    </source>
</reference>
<comment type="catalytic activity">
    <reaction evidence="5">
        <text>D-threo-isocitrate = glyoxylate + succinate</text>
        <dbReference type="Rhea" id="RHEA:13245"/>
        <dbReference type="ChEBI" id="CHEBI:15562"/>
        <dbReference type="ChEBI" id="CHEBI:30031"/>
        <dbReference type="ChEBI" id="CHEBI:36655"/>
        <dbReference type="EC" id="4.1.3.1"/>
    </reaction>
</comment>
<reference evidence="10" key="2">
    <citation type="submission" date="2018-04" db="EMBL/GenBank/DDBJ databases">
        <title>Draft genome sequence of Mycobacterium montefiorense isolated from Japanese black salamander.</title>
        <authorList>
            <person name="Fukano H."/>
            <person name="Yoshida M."/>
            <person name="Shimizu A."/>
            <person name="Iwao H."/>
            <person name="Kurata O."/>
            <person name="Katayama Y."/>
            <person name="Omatsu T."/>
            <person name="Mizutani T."/>
            <person name="Wada S."/>
            <person name="Hoshino Y."/>
        </authorList>
    </citation>
    <scope>NUCLEOTIDE SEQUENCE [LARGE SCALE GENOMIC DNA]</scope>
    <source>
        <strain evidence="10">BS</strain>
    </source>
</reference>
<organism evidence="9 11">
    <name type="scientific">Mycobacterium montefiorense</name>
    <dbReference type="NCBI Taxonomy" id="154654"/>
    <lineage>
        <taxon>Bacteria</taxon>
        <taxon>Bacillati</taxon>
        <taxon>Actinomycetota</taxon>
        <taxon>Actinomycetes</taxon>
        <taxon>Mycobacteriales</taxon>
        <taxon>Mycobacteriaceae</taxon>
        <taxon>Mycobacterium</taxon>
        <taxon>Mycobacterium simiae complex</taxon>
    </lineage>
</organism>
<dbReference type="FunFam" id="3.20.20.60:FF:000024">
    <property type="entry name" value="Isocitrate lyase"/>
    <property type="match status" value="1"/>
</dbReference>
<reference evidence="9" key="4">
    <citation type="submission" date="2022-04" db="EMBL/GenBank/DDBJ databases">
        <authorList>
            <person name="Komine T."/>
            <person name="Fukano H."/>
            <person name="Wada S."/>
        </authorList>
    </citation>
    <scope>NUCLEOTIDE SEQUENCE</scope>
    <source>
        <strain evidence="9">NJB18185</strain>
    </source>
</reference>
<dbReference type="EC" id="4.1.3.1" evidence="3"/>
<evidence type="ECO:0000256" key="4">
    <source>
        <dbReference type="ARBA" id="ARBA00023239"/>
    </source>
</evidence>
<dbReference type="Proteomes" id="UP000245060">
    <property type="component" value="Unassembled WGS sequence"/>
</dbReference>
<comment type="caution">
    <text evidence="9">The sequence shown here is derived from an EMBL/GenBank/DDBJ whole genome shotgun (WGS) entry which is preliminary data.</text>
</comment>
<dbReference type="Gene3D" id="3.20.20.60">
    <property type="entry name" value="Phosphoenolpyruvate-binding domains"/>
    <property type="match status" value="1"/>
</dbReference>
<evidence type="ECO:0000256" key="5">
    <source>
        <dbReference type="ARBA" id="ARBA00023531"/>
    </source>
</evidence>
<evidence type="ECO:0000313" key="9">
    <source>
        <dbReference type="EMBL" id="GKU71277.1"/>
    </source>
</evidence>
<proteinExistence type="inferred from homology"/>
<keyword evidence="4 9" id="KW-0456">Lyase</keyword>